<dbReference type="InterPro" id="IPR001810">
    <property type="entry name" value="F-box_dom"/>
</dbReference>
<gene>
    <name evidence="2" type="ORF">ABMA28_010518</name>
</gene>
<dbReference type="SUPFAM" id="SSF81383">
    <property type="entry name" value="F-box domain"/>
    <property type="match status" value="1"/>
</dbReference>
<dbReference type="Pfam" id="PF12937">
    <property type="entry name" value="F-box-like"/>
    <property type="match status" value="1"/>
</dbReference>
<dbReference type="Gene3D" id="1.20.1280.50">
    <property type="match status" value="1"/>
</dbReference>
<comment type="caution">
    <text evidence="2">The sequence shown here is derived from an EMBL/GenBank/DDBJ whole genome shotgun (WGS) entry which is preliminary data.</text>
</comment>
<dbReference type="AlphaFoldDB" id="A0ABD0S8I1"/>
<feature type="domain" description="F-box" evidence="1">
    <location>
        <begin position="1"/>
        <end position="48"/>
    </location>
</feature>
<evidence type="ECO:0000259" key="1">
    <source>
        <dbReference type="PROSITE" id="PS50181"/>
    </source>
</evidence>
<evidence type="ECO:0000313" key="2">
    <source>
        <dbReference type="EMBL" id="KAL0810369.1"/>
    </source>
</evidence>
<dbReference type="EMBL" id="JBEDNZ010000026">
    <property type="protein sequence ID" value="KAL0810369.1"/>
    <property type="molecule type" value="Genomic_DNA"/>
</dbReference>
<reference evidence="2 3" key="1">
    <citation type="submission" date="2024-06" db="EMBL/GenBank/DDBJ databases">
        <title>A chromosome-level genome assembly of beet webworm, Loxostege sticticalis.</title>
        <authorList>
            <person name="Zhang Y."/>
        </authorList>
    </citation>
    <scope>NUCLEOTIDE SEQUENCE [LARGE SCALE GENOMIC DNA]</scope>
    <source>
        <strain evidence="2">AQ028</strain>
        <tissue evidence="2">Male pupae</tissue>
    </source>
</reference>
<dbReference type="Proteomes" id="UP001549921">
    <property type="component" value="Unassembled WGS sequence"/>
</dbReference>
<protein>
    <recommendedName>
        <fullName evidence="1">F-box domain-containing protein</fullName>
    </recommendedName>
</protein>
<proteinExistence type="predicted"/>
<dbReference type="SMART" id="SM00256">
    <property type="entry name" value="FBOX"/>
    <property type="match status" value="1"/>
</dbReference>
<name>A0ABD0S8I1_LOXSC</name>
<dbReference type="InterPro" id="IPR036047">
    <property type="entry name" value="F-box-like_dom_sf"/>
</dbReference>
<accession>A0ABD0S8I1</accession>
<evidence type="ECO:0000313" key="3">
    <source>
        <dbReference type="Proteomes" id="UP001549921"/>
    </source>
</evidence>
<organism evidence="2 3">
    <name type="scientific">Loxostege sticticalis</name>
    <name type="common">Beet webworm moth</name>
    <dbReference type="NCBI Taxonomy" id="481309"/>
    <lineage>
        <taxon>Eukaryota</taxon>
        <taxon>Metazoa</taxon>
        <taxon>Ecdysozoa</taxon>
        <taxon>Arthropoda</taxon>
        <taxon>Hexapoda</taxon>
        <taxon>Insecta</taxon>
        <taxon>Pterygota</taxon>
        <taxon>Neoptera</taxon>
        <taxon>Endopterygota</taxon>
        <taxon>Lepidoptera</taxon>
        <taxon>Glossata</taxon>
        <taxon>Ditrysia</taxon>
        <taxon>Pyraloidea</taxon>
        <taxon>Crambidae</taxon>
        <taxon>Pyraustinae</taxon>
        <taxon>Loxostege</taxon>
    </lineage>
</organism>
<sequence length="417" mass="49040">MIDTESLPIETLVSILKQIDGVTLGKCRRVCKKWKDYIDGADWLWHELCKKDFKHSSKIAKEKCGIDCDWYHIYKNLKMWSDVTSFDINVEEYQTFSHHDENHALDIQYNILPLNQYGSETNMYDMSVLKRLPMGIRPCLKIANNDYATIILHKYGLFIQKTIDNITNMPEAFFKADNFILSGDTVYFLNNRDVYQCDIAKDNRNMTAKLITRCDYNIKEIKYDNNVLHIFTDCGKIVKVFKDNSTEVKPINGLPEWVKQIKYVRAINDKNFVCYSGNFFKVETDDYQHSYLDFPPITAVFFYADIVLIGTPNGEILLYRLSSQKGALKPIFENLAVLPEGKYAVQLDVCERKCGPVIVAATFFEIYLIEIDFFPNDKQYRKRPKIKLDMYKRLFKLDERMRSYVAKFRYKQAFRRV</sequence>
<dbReference type="PROSITE" id="PS50181">
    <property type="entry name" value="FBOX"/>
    <property type="match status" value="1"/>
</dbReference>